<gene>
    <name evidence="14" type="ORF">GWK47_016219</name>
</gene>
<evidence type="ECO:0000256" key="1">
    <source>
        <dbReference type="ARBA" id="ARBA00004642"/>
    </source>
</evidence>
<evidence type="ECO:0000256" key="8">
    <source>
        <dbReference type="ARBA" id="ARBA00023125"/>
    </source>
</evidence>
<dbReference type="PANTHER" id="PTHR46600">
    <property type="entry name" value="THAP DOMAIN-CONTAINING"/>
    <property type="match status" value="1"/>
</dbReference>
<sequence length="506" mass="56990">MDRIGIKMRRKSCAAGGGGGMQLIESIVAIMVKCAAFNCRSGYRPTKQEEVMIDRGETPPCWKHIFTFPKKAEIRAQWVSNIRREDSGLNPDHSGVCELHFKPQDFVKGVAPRTKTERQRLRLKRDVIPATEKFFDEDTITDLDDLFNKLSTEMLPSGFRPVMMQLPGGEKLMTIKTEEFDEVTGLPIILSNVTIYANLNFVIHGNGEQLSLRKVADITATPGQFSTLGEVLNVMARVKSLVADTNDHLEAAANMLDALVDHGVEDEVRLVATFATEQLRLVSKPLHGRRYSSFLLGNAVVWDRTSPKLYRMMHNCALFCLPHPRTLRRLTSALRMESGLDGATMTYLGMRVAKLEPRERLVNLAMDEVYTAQSVEMAGGRVYGETAGVVTKTLFCTHINSVAGKYEDIVSMLPVPHVSKNDIETTFSKVLQALTELGYKVVSVTTDNHRTNQSWHNSLGRNGRHPEFILNPYFADEDHIYTMYDTVHFFKNMYYGLLKHKTLTVP</sequence>
<dbReference type="OrthoDB" id="6381099at2759"/>
<keyword evidence="15" id="KW-1185">Reference proteome</keyword>
<comment type="similarity">
    <text evidence="2">Belongs to the THAP1 family.</text>
</comment>
<keyword evidence="4 12" id="KW-0863">Zinc-finger</keyword>
<dbReference type="GO" id="GO:0008270">
    <property type="term" value="F:zinc ion binding"/>
    <property type="evidence" value="ECO:0007669"/>
    <property type="project" value="UniProtKB-KW"/>
</dbReference>
<dbReference type="SUPFAM" id="SSF57716">
    <property type="entry name" value="Glucocorticoid receptor-like (DNA-binding domain)"/>
    <property type="match status" value="1"/>
</dbReference>
<keyword evidence="5" id="KW-0862">Zinc</keyword>
<evidence type="ECO:0000256" key="10">
    <source>
        <dbReference type="ARBA" id="ARBA00023242"/>
    </source>
</evidence>
<dbReference type="Gene3D" id="6.20.210.20">
    <property type="entry name" value="THAP domain"/>
    <property type="match status" value="1"/>
</dbReference>
<dbReference type="Pfam" id="PF05485">
    <property type="entry name" value="THAP"/>
    <property type="match status" value="1"/>
</dbReference>
<dbReference type="SMART" id="SM00692">
    <property type="entry name" value="DM3"/>
    <property type="match status" value="1"/>
</dbReference>
<dbReference type="InterPro" id="IPR038441">
    <property type="entry name" value="THAP_Znf_sf"/>
</dbReference>
<evidence type="ECO:0000256" key="2">
    <source>
        <dbReference type="ARBA" id="ARBA00006177"/>
    </source>
</evidence>
<evidence type="ECO:0000256" key="11">
    <source>
        <dbReference type="ARBA" id="ARBA00023306"/>
    </source>
</evidence>
<evidence type="ECO:0000256" key="12">
    <source>
        <dbReference type="PROSITE-ProRule" id="PRU00309"/>
    </source>
</evidence>
<evidence type="ECO:0000256" key="5">
    <source>
        <dbReference type="ARBA" id="ARBA00022833"/>
    </source>
</evidence>
<evidence type="ECO:0000256" key="9">
    <source>
        <dbReference type="ARBA" id="ARBA00023163"/>
    </source>
</evidence>
<comment type="subcellular location">
    <subcellularLocation>
        <location evidence="1">Nucleus</location>
        <location evidence="1">Nucleoplasm</location>
    </subcellularLocation>
</comment>
<dbReference type="InterPro" id="IPR026516">
    <property type="entry name" value="THAP1/10"/>
</dbReference>
<dbReference type="Proteomes" id="UP000770661">
    <property type="component" value="Unassembled WGS sequence"/>
</dbReference>
<keyword evidence="8 12" id="KW-0238">DNA-binding</keyword>
<dbReference type="Pfam" id="PF21787">
    <property type="entry name" value="TNP-like_RNaseH_N"/>
    <property type="match status" value="1"/>
</dbReference>
<dbReference type="InterPro" id="IPR006612">
    <property type="entry name" value="THAP_Znf"/>
</dbReference>
<dbReference type="SMART" id="SM00980">
    <property type="entry name" value="THAP"/>
    <property type="match status" value="1"/>
</dbReference>
<dbReference type="GO" id="GO:0005654">
    <property type="term" value="C:nucleoplasm"/>
    <property type="evidence" value="ECO:0007669"/>
    <property type="project" value="UniProtKB-SubCell"/>
</dbReference>
<keyword evidence="11" id="KW-0131">Cell cycle</keyword>
<dbReference type="PANTHER" id="PTHR46600:SF1">
    <property type="entry name" value="THAP DOMAIN-CONTAINING PROTEIN 1"/>
    <property type="match status" value="1"/>
</dbReference>
<proteinExistence type="inferred from homology"/>
<accession>A0A8J4XTJ9</accession>
<protein>
    <recommendedName>
        <fullName evidence="13">THAP-type domain-containing protein</fullName>
    </recommendedName>
</protein>
<dbReference type="EMBL" id="JACEEZ010021489">
    <property type="protein sequence ID" value="KAG0713440.1"/>
    <property type="molecule type" value="Genomic_DNA"/>
</dbReference>
<evidence type="ECO:0000256" key="3">
    <source>
        <dbReference type="ARBA" id="ARBA00022723"/>
    </source>
</evidence>
<comment type="caution">
    <text evidence="14">The sequence shown here is derived from an EMBL/GenBank/DDBJ whole genome shotgun (WGS) entry which is preliminary data.</text>
</comment>
<keyword evidence="3" id="KW-0479">Metal-binding</keyword>
<evidence type="ECO:0000256" key="7">
    <source>
        <dbReference type="ARBA" id="ARBA00023054"/>
    </source>
</evidence>
<evidence type="ECO:0000259" key="13">
    <source>
        <dbReference type="PROSITE" id="PS50950"/>
    </source>
</evidence>
<evidence type="ECO:0000256" key="6">
    <source>
        <dbReference type="ARBA" id="ARBA00023015"/>
    </source>
</evidence>
<name>A0A8J4XTJ9_CHIOP</name>
<keyword evidence="7" id="KW-0175">Coiled coil</keyword>
<keyword evidence="6" id="KW-0805">Transcription regulation</keyword>
<keyword evidence="9" id="KW-0804">Transcription</keyword>
<dbReference type="AlphaFoldDB" id="A0A8J4XTJ9"/>
<organism evidence="14 15">
    <name type="scientific">Chionoecetes opilio</name>
    <name type="common">Atlantic snow crab</name>
    <name type="synonym">Cancer opilio</name>
    <dbReference type="NCBI Taxonomy" id="41210"/>
    <lineage>
        <taxon>Eukaryota</taxon>
        <taxon>Metazoa</taxon>
        <taxon>Ecdysozoa</taxon>
        <taxon>Arthropoda</taxon>
        <taxon>Crustacea</taxon>
        <taxon>Multicrustacea</taxon>
        <taxon>Malacostraca</taxon>
        <taxon>Eumalacostraca</taxon>
        <taxon>Eucarida</taxon>
        <taxon>Decapoda</taxon>
        <taxon>Pleocyemata</taxon>
        <taxon>Brachyura</taxon>
        <taxon>Eubrachyura</taxon>
        <taxon>Majoidea</taxon>
        <taxon>Majidae</taxon>
        <taxon>Chionoecetes</taxon>
    </lineage>
</organism>
<evidence type="ECO:0000313" key="15">
    <source>
        <dbReference type="Proteomes" id="UP000770661"/>
    </source>
</evidence>
<dbReference type="PROSITE" id="PS50950">
    <property type="entry name" value="ZF_THAP"/>
    <property type="match status" value="1"/>
</dbReference>
<reference evidence="14" key="1">
    <citation type="submission" date="2020-07" db="EMBL/GenBank/DDBJ databases">
        <title>The High-quality genome of the commercially important snow crab, Chionoecetes opilio.</title>
        <authorList>
            <person name="Jeong J.-H."/>
            <person name="Ryu S."/>
        </authorList>
    </citation>
    <scope>NUCLEOTIDE SEQUENCE</scope>
    <source>
        <strain evidence="14">MADBK_172401_WGS</strain>
        <tissue evidence="14">Digestive gland</tissue>
    </source>
</reference>
<dbReference type="GO" id="GO:0043565">
    <property type="term" value="F:sequence-specific DNA binding"/>
    <property type="evidence" value="ECO:0007669"/>
    <property type="project" value="InterPro"/>
</dbReference>
<evidence type="ECO:0000313" key="14">
    <source>
        <dbReference type="EMBL" id="KAG0713440.1"/>
    </source>
</evidence>
<evidence type="ECO:0000256" key="4">
    <source>
        <dbReference type="ARBA" id="ARBA00022771"/>
    </source>
</evidence>
<dbReference type="InterPro" id="IPR048365">
    <property type="entry name" value="TNP-like_RNaseH_N"/>
</dbReference>
<feature type="domain" description="THAP-type" evidence="13">
    <location>
        <begin position="30"/>
        <end position="132"/>
    </location>
</feature>
<keyword evidence="10" id="KW-0539">Nucleus</keyword>